<dbReference type="AlphaFoldDB" id="A0A810QB04"/>
<dbReference type="RefSeq" id="WP_346345676.1">
    <property type="nucleotide sequence ID" value="NZ_AP023420.1"/>
</dbReference>
<name>A0A810QB04_9FIRM</name>
<dbReference type="KEGG" id="pfaa:MM59RIKEN_02050"/>
<protein>
    <recommendedName>
        <fullName evidence="1">N-acetyltransferase domain-containing protein</fullName>
    </recommendedName>
</protein>
<dbReference type="GO" id="GO:0016747">
    <property type="term" value="F:acyltransferase activity, transferring groups other than amino-acyl groups"/>
    <property type="evidence" value="ECO:0007669"/>
    <property type="project" value="InterPro"/>
</dbReference>
<reference evidence="2" key="1">
    <citation type="submission" date="2020-09" db="EMBL/GenBank/DDBJ databases">
        <title>New species isolated from human feces.</title>
        <authorList>
            <person name="Kitahara M."/>
            <person name="Shigeno Y."/>
            <person name="Shime M."/>
            <person name="Matsumoto Y."/>
            <person name="Nakamura S."/>
            <person name="Motooka D."/>
            <person name="Fukuoka S."/>
            <person name="Nishikawa H."/>
            <person name="Benno Y."/>
        </authorList>
    </citation>
    <scope>NUCLEOTIDE SEQUENCE</scope>
    <source>
        <strain evidence="2">MM59</strain>
    </source>
</reference>
<evidence type="ECO:0000259" key="1">
    <source>
        <dbReference type="Pfam" id="PF00583"/>
    </source>
</evidence>
<dbReference type="CDD" id="cd04301">
    <property type="entry name" value="NAT_SF"/>
    <property type="match status" value="1"/>
</dbReference>
<dbReference type="PANTHER" id="PTHR43305:SF1">
    <property type="entry name" value="FAMILY N-ACETYLTRANSFERASE, PUTATIVE (AFU_ORTHOLOGUE AFUA_2G01380)-RELATED"/>
    <property type="match status" value="1"/>
</dbReference>
<dbReference type="PANTHER" id="PTHR43305">
    <property type="entry name" value="FAMILY N-ACETYLTRANSFERASE, PUTATIVE (AFU_ORTHOLOGUE AFUA_2G01380)-RELATED"/>
    <property type="match status" value="1"/>
</dbReference>
<keyword evidence="3" id="KW-1185">Reference proteome</keyword>
<dbReference type="SUPFAM" id="SSF55729">
    <property type="entry name" value="Acyl-CoA N-acyltransferases (Nat)"/>
    <property type="match status" value="1"/>
</dbReference>
<proteinExistence type="predicted"/>
<dbReference type="InterPro" id="IPR000182">
    <property type="entry name" value="GNAT_dom"/>
</dbReference>
<dbReference type="Pfam" id="PF00583">
    <property type="entry name" value="Acetyltransf_1"/>
    <property type="match status" value="1"/>
</dbReference>
<evidence type="ECO:0000313" key="2">
    <source>
        <dbReference type="EMBL" id="BCK82886.1"/>
    </source>
</evidence>
<dbReference type="Proteomes" id="UP000679848">
    <property type="component" value="Chromosome"/>
</dbReference>
<sequence>MKRLYVRPACRGRHIARHLADRIIADARTIGYRRMLLDTMPCLRDAVRLYRKLGFHDIPRYNDSPMDNTIFLGLDL</sequence>
<dbReference type="EMBL" id="AP023420">
    <property type="protein sequence ID" value="BCK82886.1"/>
    <property type="molecule type" value="Genomic_DNA"/>
</dbReference>
<dbReference type="InterPro" id="IPR052777">
    <property type="entry name" value="Acetyltransferase_Enz"/>
</dbReference>
<dbReference type="InterPro" id="IPR016181">
    <property type="entry name" value="Acyl_CoA_acyltransferase"/>
</dbReference>
<gene>
    <name evidence="2" type="ORF">MM59RIKEN_02050</name>
</gene>
<accession>A0A810QB04</accession>
<organism evidence="2 3">
    <name type="scientific">Pusillibacter faecalis</name>
    <dbReference type="NCBI Taxonomy" id="2714358"/>
    <lineage>
        <taxon>Bacteria</taxon>
        <taxon>Bacillati</taxon>
        <taxon>Bacillota</taxon>
        <taxon>Clostridia</taxon>
        <taxon>Eubacteriales</taxon>
        <taxon>Oscillospiraceae</taxon>
        <taxon>Pusillibacter</taxon>
    </lineage>
</organism>
<feature type="domain" description="N-acetyltransferase" evidence="1">
    <location>
        <begin position="3"/>
        <end position="55"/>
    </location>
</feature>
<dbReference type="Gene3D" id="3.40.630.30">
    <property type="match status" value="1"/>
</dbReference>
<evidence type="ECO:0000313" key="3">
    <source>
        <dbReference type="Proteomes" id="UP000679848"/>
    </source>
</evidence>